<evidence type="ECO:0000313" key="1">
    <source>
        <dbReference type="EMBL" id="KAK7477119.1"/>
    </source>
</evidence>
<dbReference type="Proteomes" id="UP001519460">
    <property type="component" value="Unassembled WGS sequence"/>
</dbReference>
<protein>
    <submittedName>
        <fullName evidence="1">Uncharacterized protein</fullName>
    </submittedName>
</protein>
<reference evidence="1 2" key="1">
    <citation type="journal article" date="2023" name="Sci. Data">
        <title>Genome assembly of the Korean intertidal mud-creeper Batillaria attramentaria.</title>
        <authorList>
            <person name="Patra A.K."/>
            <person name="Ho P.T."/>
            <person name="Jun S."/>
            <person name="Lee S.J."/>
            <person name="Kim Y."/>
            <person name="Won Y.J."/>
        </authorList>
    </citation>
    <scope>NUCLEOTIDE SEQUENCE [LARGE SCALE GENOMIC DNA]</scope>
    <source>
        <strain evidence="1">Wonlab-2016</strain>
    </source>
</reference>
<organism evidence="1 2">
    <name type="scientific">Batillaria attramentaria</name>
    <dbReference type="NCBI Taxonomy" id="370345"/>
    <lineage>
        <taxon>Eukaryota</taxon>
        <taxon>Metazoa</taxon>
        <taxon>Spiralia</taxon>
        <taxon>Lophotrochozoa</taxon>
        <taxon>Mollusca</taxon>
        <taxon>Gastropoda</taxon>
        <taxon>Caenogastropoda</taxon>
        <taxon>Sorbeoconcha</taxon>
        <taxon>Cerithioidea</taxon>
        <taxon>Batillariidae</taxon>
        <taxon>Batillaria</taxon>
    </lineage>
</organism>
<gene>
    <name evidence="1" type="ORF">BaRGS_00031605</name>
</gene>
<accession>A0ABD0JR08</accession>
<proteinExistence type="predicted"/>
<comment type="caution">
    <text evidence="1">The sequence shown here is derived from an EMBL/GenBank/DDBJ whole genome shotgun (WGS) entry which is preliminary data.</text>
</comment>
<name>A0ABD0JR08_9CAEN</name>
<sequence>MGAGGCELSPWTELLAVGLFRRRLHGAARRLVCTAARRALKRSPTVWVLVARDGHCVHLPSPRQTPQSEVIMSPSHLAIASRVFIFPKTWRRDPIWWKWLVIWLEGYLDEHRAGSPEAEKAREGRARCHAPTISKASSCRLCLKPAPAGRSQTGCFAKCGSKNGRGCIGR</sequence>
<dbReference type="AlphaFoldDB" id="A0ABD0JR08"/>
<dbReference type="EMBL" id="JACVVK020000357">
    <property type="protein sequence ID" value="KAK7477119.1"/>
    <property type="molecule type" value="Genomic_DNA"/>
</dbReference>
<evidence type="ECO:0000313" key="2">
    <source>
        <dbReference type="Proteomes" id="UP001519460"/>
    </source>
</evidence>
<keyword evidence="2" id="KW-1185">Reference proteome</keyword>